<comment type="caution">
    <text evidence="1">The sequence shown here is derived from an EMBL/GenBank/DDBJ whole genome shotgun (WGS) entry which is preliminary data.</text>
</comment>
<dbReference type="EMBL" id="JACVDA010000009">
    <property type="protein sequence ID" value="MBK1468501.1"/>
    <property type="molecule type" value="Genomic_DNA"/>
</dbReference>
<accession>A0ABS1C8R5</accession>
<protein>
    <submittedName>
        <fullName evidence="1">DUF1292 domain-containing protein</fullName>
    </submittedName>
</protein>
<evidence type="ECO:0000313" key="1">
    <source>
        <dbReference type="EMBL" id="MBK1468501.1"/>
    </source>
</evidence>
<proteinExistence type="predicted"/>
<dbReference type="InterPro" id="IPR009711">
    <property type="entry name" value="UPF0473"/>
</dbReference>
<gene>
    <name evidence="1" type="ORF">IBJ83_04115</name>
</gene>
<evidence type="ECO:0000313" key="2">
    <source>
        <dbReference type="Proteomes" id="UP000823123"/>
    </source>
</evidence>
<keyword evidence="2" id="KW-1185">Reference proteome</keyword>
<dbReference type="Pfam" id="PF06949">
    <property type="entry name" value="DUF1292"/>
    <property type="match status" value="1"/>
</dbReference>
<dbReference type="RefSeq" id="WP_068475219.1">
    <property type="nucleotide sequence ID" value="NZ_AP038371.1"/>
</dbReference>
<dbReference type="Proteomes" id="UP000823123">
    <property type="component" value="Unassembled WGS sequence"/>
</dbReference>
<reference evidence="1 2" key="1">
    <citation type="submission" date="2020-09" db="EMBL/GenBank/DDBJ databases">
        <title>Parvimonas S3374 sp. nov.</title>
        <authorList>
            <person name="Buhl M."/>
        </authorList>
    </citation>
    <scope>NUCLEOTIDE SEQUENCE [LARGE SCALE GENOMIC DNA]</scope>
    <source>
        <strain evidence="1 2">S3374</strain>
    </source>
</reference>
<organism evidence="1 2">
    <name type="scientific">Parvimonas parva</name>
    <dbReference type="NCBI Taxonomy" id="2769485"/>
    <lineage>
        <taxon>Bacteria</taxon>
        <taxon>Bacillati</taxon>
        <taxon>Bacillota</taxon>
        <taxon>Tissierellia</taxon>
        <taxon>Tissierellales</taxon>
        <taxon>Peptoniphilaceae</taxon>
        <taxon>Parvimonas</taxon>
    </lineage>
</organism>
<name>A0ABS1C8R5_9FIRM</name>
<sequence>MERFEAFDENGKKIIFELVETFGMNESEYAVLNSKDDINTYILKIVYDKDGNINLEGIDDEELSDAIEVYEELKSEKEENL</sequence>